<evidence type="ECO:0000256" key="1">
    <source>
        <dbReference type="ARBA" id="ARBA00004175"/>
    </source>
</evidence>
<reference evidence="6" key="2">
    <citation type="submission" date="2025-08" db="UniProtKB">
        <authorList>
            <consortium name="Ensembl"/>
        </authorList>
    </citation>
    <scope>IDENTIFICATION</scope>
</reference>
<sequence length="126" mass="14160">YVCDNDDNNNNLQIALAAAPASQAICLMVCTYRGYCYTSPQPTVRPGVTEMCLFGKTSGCATGSVGFLTYNVVENEKHIFDCLFKNFFLHLGMFEKDKFHKTQHTQEMLRLGCKPLHSGKHVNMDK</sequence>
<evidence type="ECO:0000256" key="5">
    <source>
        <dbReference type="ARBA" id="ARBA00023331"/>
    </source>
</evidence>
<reference evidence="6 7" key="1">
    <citation type="submission" date="2019-04" db="EMBL/GenBank/DDBJ databases">
        <authorList>
            <consortium name="Wellcome Sanger Institute Data Sharing"/>
        </authorList>
    </citation>
    <scope>NUCLEOTIDE SEQUENCE [LARGE SCALE GENOMIC DNA]</scope>
</reference>
<dbReference type="AlphaFoldDB" id="A0A8C9RC04"/>
<dbReference type="Ensembl" id="ENSSFOT00015010894.2">
    <property type="protein sequence ID" value="ENSSFOP00015010747.2"/>
    <property type="gene ID" value="ENSSFOG00015006960.2"/>
</dbReference>
<evidence type="ECO:0000256" key="2">
    <source>
        <dbReference type="ARBA" id="ARBA00004532"/>
    </source>
</evidence>
<evidence type="ECO:0000313" key="7">
    <source>
        <dbReference type="Proteomes" id="UP000694397"/>
    </source>
</evidence>
<dbReference type="InterPro" id="IPR015926">
    <property type="entry name" value="Cytolysin/lectin"/>
</dbReference>
<dbReference type="SUPFAM" id="SSF63724">
    <property type="entry name" value="Cytolysin/lectin"/>
    <property type="match status" value="1"/>
</dbReference>
<protein>
    <submittedName>
        <fullName evidence="6">Uncharacterized protein</fullName>
    </submittedName>
</protein>
<reference evidence="6" key="3">
    <citation type="submission" date="2025-09" db="UniProtKB">
        <authorList>
            <consortium name="Ensembl"/>
        </authorList>
    </citation>
    <scope>IDENTIFICATION</scope>
</reference>
<proteinExistence type="predicted"/>
<name>A0A8C9RC04_SCLFO</name>
<keyword evidence="4" id="KW-0472">Membrane</keyword>
<evidence type="ECO:0000256" key="4">
    <source>
        <dbReference type="ARBA" id="ARBA00023298"/>
    </source>
</evidence>
<organism evidence="6 7">
    <name type="scientific">Scleropages formosus</name>
    <name type="common">Asian bonytongue</name>
    <name type="synonym">Osteoglossum formosum</name>
    <dbReference type="NCBI Taxonomy" id="113540"/>
    <lineage>
        <taxon>Eukaryota</taxon>
        <taxon>Metazoa</taxon>
        <taxon>Chordata</taxon>
        <taxon>Craniata</taxon>
        <taxon>Vertebrata</taxon>
        <taxon>Euteleostomi</taxon>
        <taxon>Actinopterygii</taxon>
        <taxon>Neopterygii</taxon>
        <taxon>Teleostei</taxon>
        <taxon>Osteoglossocephala</taxon>
        <taxon>Osteoglossomorpha</taxon>
        <taxon>Osteoglossiformes</taxon>
        <taxon>Osteoglossidae</taxon>
        <taxon>Scleropages</taxon>
    </lineage>
</organism>
<keyword evidence="3" id="KW-1052">Target cell membrane</keyword>
<evidence type="ECO:0000256" key="3">
    <source>
        <dbReference type="ARBA" id="ARBA00022537"/>
    </source>
</evidence>
<dbReference type="OrthoDB" id="2304600at2759"/>
<dbReference type="GO" id="GO:0042151">
    <property type="term" value="C:nematocyst"/>
    <property type="evidence" value="ECO:0007669"/>
    <property type="project" value="UniProtKB-SubCell"/>
</dbReference>
<keyword evidence="4" id="KW-1053">Target membrane</keyword>
<dbReference type="Gene3D" id="2.60.270.20">
    <property type="entry name" value="Cytolysin/lectin"/>
    <property type="match status" value="1"/>
</dbReference>
<comment type="subcellular location">
    <subcellularLocation>
        <location evidence="2">Nematocyst</location>
    </subcellularLocation>
    <subcellularLocation>
        <location evidence="1">Target cell membrane</location>
    </subcellularLocation>
</comment>
<evidence type="ECO:0000313" key="6">
    <source>
        <dbReference type="Ensembl" id="ENSSFOP00015010747.2"/>
    </source>
</evidence>
<keyword evidence="5" id="KW-0166">Nematocyst</keyword>
<accession>A0A8C9RC04</accession>
<keyword evidence="7" id="KW-1185">Reference proteome</keyword>
<dbReference type="Proteomes" id="UP000694397">
    <property type="component" value="Chromosome 9"/>
</dbReference>
<dbReference type="GO" id="GO:0044218">
    <property type="term" value="C:other organism cell membrane"/>
    <property type="evidence" value="ECO:0007669"/>
    <property type="project" value="UniProtKB-KW"/>
</dbReference>